<keyword evidence="6" id="KW-0378">Hydrolase</keyword>
<comment type="caution">
    <text evidence="12">The sequence shown here is derived from an EMBL/GenBank/DDBJ whole genome shotgun (WGS) entry which is preliminary data.</text>
</comment>
<evidence type="ECO:0000256" key="10">
    <source>
        <dbReference type="SAM" id="MobiDB-lite"/>
    </source>
</evidence>
<evidence type="ECO:0000256" key="4">
    <source>
        <dbReference type="ARBA" id="ARBA00022692"/>
    </source>
</evidence>
<evidence type="ECO:0000256" key="7">
    <source>
        <dbReference type="ARBA" id="ARBA00022989"/>
    </source>
</evidence>
<reference evidence="12" key="1">
    <citation type="submission" date="2020-10" db="EMBL/GenBank/DDBJ databases">
        <authorList>
            <person name="Gilroy R."/>
        </authorList>
    </citation>
    <scope>NUCLEOTIDE SEQUENCE</scope>
    <source>
        <strain evidence="12">11159</strain>
    </source>
</reference>
<comment type="similarity">
    <text evidence="1 9">Belongs to the peptidase A8 family.</text>
</comment>
<dbReference type="Pfam" id="PF01252">
    <property type="entry name" value="Peptidase_A8"/>
    <property type="match status" value="1"/>
</dbReference>
<proteinExistence type="inferred from homology"/>
<evidence type="ECO:0000256" key="5">
    <source>
        <dbReference type="ARBA" id="ARBA00022750"/>
    </source>
</evidence>
<feature type="transmembrane region" description="Helical" evidence="11">
    <location>
        <begin position="21"/>
        <end position="39"/>
    </location>
</feature>
<evidence type="ECO:0000256" key="2">
    <source>
        <dbReference type="ARBA" id="ARBA00022475"/>
    </source>
</evidence>
<dbReference type="AlphaFoldDB" id="A0A9D9DHI4"/>
<feature type="compositionally biased region" description="Polar residues" evidence="10">
    <location>
        <begin position="110"/>
        <end position="127"/>
    </location>
</feature>
<feature type="compositionally biased region" description="Basic and acidic residues" evidence="10">
    <location>
        <begin position="93"/>
        <end position="109"/>
    </location>
</feature>
<keyword evidence="4 11" id="KW-0812">Transmembrane</keyword>
<dbReference type="PANTHER" id="PTHR33695:SF1">
    <property type="entry name" value="LIPOPROTEIN SIGNAL PEPTIDASE"/>
    <property type="match status" value="1"/>
</dbReference>
<dbReference type="GO" id="GO:0006508">
    <property type="term" value="P:proteolysis"/>
    <property type="evidence" value="ECO:0007669"/>
    <property type="project" value="UniProtKB-KW"/>
</dbReference>
<evidence type="ECO:0000313" key="12">
    <source>
        <dbReference type="EMBL" id="MBO8427286.1"/>
    </source>
</evidence>
<dbReference type="PANTHER" id="PTHR33695">
    <property type="entry name" value="LIPOPROTEIN SIGNAL PEPTIDASE"/>
    <property type="match status" value="1"/>
</dbReference>
<keyword evidence="2" id="KW-1003">Cell membrane</keyword>
<keyword evidence="3" id="KW-0645">Protease</keyword>
<dbReference type="PRINTS" id="PR00781">
    <property type="entry name" value="LIPOSIGPTASE"/>
</dbReference>
<dbReference type="EMBL" id="JADIMY010000039">
    <property type="protein sequence ID" value="MBO8427286.1"/>
    <property type="molecule type" value="Genomic_DNA"/>
</dbReference>
<keyword evidence="5" id="KW-0064">Aspartyl protease</keyword>
<feature type="region of interest" description="Disordered" evidence="10">
    <location>
        <begin position="93"/>
        <end position="127"/>
    </location>
</feature>
<keyword evidence="8 11" id="KW-0472">Membrane</keyword>
<gene>
    <name evidence="12" type="ORF">IAC58_01840</name>
</gene>
<organism evidence="12 13">
    <name type="scientific">Candidatus Onthovivens merdipullorum</name>
    <dbReference type="NCBI Taxonomy" id="2840889"/>
    <lineage>
        <taxon>Bacteria</taxon>
        <taxon>Bacillati</taxon>
        <taxon>Bacillota</taxon>
        <taxon>Bacilli</taxon>
        <taxon>Bacillales</taxon>
        <taxon>Candidatus Onthovivens</taxon>
    </lineage>
</organism>
<evidence type="ECO:0000256" key="3">
    <source>
        <dbReference type="ARBA" id="ARBA00022670"/>
    </source>
</evidence>
<reference evidence="12" key="2">
    <citation type="journal article" date="2021" name="PeerJ">
        <title>Extensive microbial diversity within the chicken gut microbiome revealed by metagenomics and culture.</title>
        <authorList>
            <person name="Gilroy R."/>
            <person name="Ravi A."/>
            <person name="Getino M."/>
            <person name="Pursley I."/>
            <person name="Horton D.L."/>
            <person name="Alikhan N.F."/>
            <person name="Baker D."/>
            <person name="Gharbi K."/>
            <person name="Hall N."/>
            <person name="Watson M."/>
            <person name="Adriaenssens E.M."/>
            <person name="Foster-Nyarko E."/>
            <person name="Jarju S."/>
            <person name="Secka A."/>
            <person name="Antonio M."/>
            <person name="Oren A."/>
            <person name="Chaudhuri R.R."/>
            <person name="La Ragione R."/>
            <person name="Hildebrand F."/>
            <person name="Pallen M.J."/>
        </authorList>
    </citation>
    <scope>NUCLEOTIDE SEQUENCE</scope>
    <source>
        <strain evidence="12">11159</strain>
    </source>
</reference>
<evidence type="ECO:0000256" key="11">
    <source>
        <dbReference type="SAM" id="Phobius"/>
    </source>
</evidence>
<feature type="transmembrane region" description="Helical" evidence="11">
    <location>
        <begin position="59"/>
        <end position="85"/>
    </location>
</feature>
<dbReference type="Proteomes" id="UP000823613">
    <property type="component" value="Unassembled WGS sequence"/>
</dbReference>
<feature type="non-terminal residue" evidence="12">
    <location>
        <position position="1"/>
    </location>
</feature>
<dbReference type="GO" id="GO:0016020">
    <property type="term" value="C:membrane"/>
    <property type="evidence" value="ECO:0007669"/>
    <property type="project" value="InterPro"/>
</dbReference>
<dbReference type="InterPro" id="IPR001872">
    <property type="entry name" value="Peptidase_A8"/>
</dbReference>
<evidence type="ECO:0000256" key="8">
    <source>
        <dbReference type="ARBA" id="ARBA00023136"/>
    </source>
</evidence>
<sequence>VMFAVPIYIVYLMTKDKSINTFFGIALALVLGGDVGNLIDRTFFFDRGVVDFISIQSWFPNFGIFNIADACLVVGVLMLLGYLIYDEIKTSKEDKEHKENIKKLEEKEQSNLNNSETISSVTNENDE</sequence>
<evidence type="ECO:0000313" key="13">
    <source>
        <dbReference type="Proteomes" id="UP000823613"/>
    </source>
</evidence>
<dbReference type="GO" id="GO:0004190">
    <property type="term" value="F:aspartic-type endopeptidase activity"/>
    <property type="evidence" value="ECO:0007669"/>
    <property type="project" value="UniProtKB-KW"/>
</dbReference>
<evidence type="ECO:0000256" key="6">
    <source>
        <dbReference type="ARBA" id="ARBA00022801"/>
    </source>
</evidence>
<evidence type="ECO:0000256" key="1">
    <source>
        <dbReference type="ARBA" id="ARBA00006139"/>
    </source>
</evidence>
<keyword evidence="7 11" id="KW-1133">Transmembrane helix</keyword>
<name>A0A9D9DHI4_9BACL</name>
<protein>
    <submittedName>
        <fullName evidence="12">Signal peptidase II</fullName>
    </submittedName>
</protein>
<accession>A0A9D9DHI4</accession>
<evidence type="ECO:0000256" key="9">
    <source>
        <dbReference type="RuleBase" id="RU004181"/>
    </source>
</evidence>